<sequence>MLSEVDQEMLEFEREVKTIKFKDPHLRGDGKWDWTDQAALRPFLTPNFTFKIPTPSKKRLFYAELLLAVLGDFGQVTDVVDLMMKAIYLSPNPEKNSEPLFPNLFSANSPNDIYEIPETTAAETLGIKVKTMGERYTDVLKQYAKTWTPPPPPEEDSRQAQLARKRAAGVSTMDPEAAVDSVATEITAQTKRAKPITVAPPNNIEAAFGEINRIWTAIHHDPPTEETRNAHQLLGFLSLVCSRLCVKEIPQVYRYFQVRASKAYVGTCNPKKLVAAIPVPCHDFLRQISQTFPKGSLRQRELFGYLVGARRAYDFINKPVDGFQPSQIKCGYLDAGCLIHLSMNGLGLISLLIGTSYELCAPIGWILQAITDSIAVNSARTAMKFLRMYHSGEEGQLTWQWSRLIDDGNFTSLALRNHLIFGSRLAAIYMIKSKDSGIWEMMAFSRISDGQRTAATDWGQKVVNYSQSTKADIGLTSLMKDILKHGESFTAPEQPSDGRDTPSDHPSRGDDRYDSGTDSETEQHDPTRTEPKTRPPPDSAPSGSHSAYKSLGIIIP</sequence>
<accession>A0A2P1GJD1</accession>
<dbReference type="KEGG" id="vg:80535543"/>
<reference evidence="2" key="1">
    <citation type="submission" date="2017-09" db="EMBL/GenBank/DDBJ databases">
        <title>Discovery and spatiotemporal study of three novel RNA viruses isolated from Ixodes ricinus in Belgium.</title>
        <authorList>
            <person name="Vanmechelen B."/>
            <person name="Vergote V."/>
            <person name="De Coster S."/>
            <person name="Laenen L."/>
            <person name="Maes P."/>
        </authorList>
    </citation>
    <scope>NUCLEOTIDE SEQUENCE</scope>
    <source>
        <strain evidence="2">Chimay-1</strain>
    </source>
</reference>
<keyword evidence="3" id="KW-1185">Reference proteome</keyword>
<proteinExistence type="predicted"/>
<dbReference type="EMBL" id="MF975531">
    <property type="protein sequence ID" value="AVM86059.1"/>
    <property type="molecule type" value="Viral_cRNA"/>
</dbReference>
<organism evidence="2">
    <name type="scientific">Chimay rhabdovirus</name>
    <dbReference type="NCBI Taxonomy" id="2116536"/>
    <lineage>
        <taxon>Viruses</taxon>
        <taxon>Riboviria</taxon>
        <taxon>Orthornavirae</taxon>
        <taxon>Negarnaviricota</taxon>
        <taxon>Haploviricotina</taxon>
        <taxon>Monjiviricetes</taxon>
        <taxon>Mononegavirales</taxon>
        <taxon>Rhabdoviridae</taxon>
        <taxon>Deltarhabdovirinae</taxon>
        <taxon>Betaricinrhavirus</taxon>
        <taxon>Betaricinrhavirus chimay</taxon>
    </lineage>
</organism>
<name>A0A2P1GJD1_9RHAB</name>
<evidence type="ECO:0000313" key="2">
    <source>
        <dbReference type="EMBL" id="AVM86059.1"/>
    </source>
</evidence>
<protein>
    <submittedName>
        <fullName evidence="2">N protein</fullName>
    </submittedName>
</protein>
<feature type="compositionally biased region" description="Basic and acidic residues" evidence="1">
    <location>
        <begin position="496"/>
        <end position="535"/>
    </location>
</feature>
<evidence type="ECO:0000256" key="1">
    <source>
        <dbReference type="SAM" id="MobiDB-lite"/>
    </source>
</evidence>
<feature type="region of interest" description="Disordered" evidence="1">
    <location>
        <begin position="487"/>
        <end position="556"/>
    </location>
</feature>
<evidence type="ECO:0000313" key="3">
    <source>
        <dbReference type="Proteomes" id="UP000676088"/>
    </source>
</evidence>
<dbReference type="GeneID" id="80535543"/>
<dbReference type="RefSeq" id="YP_010797582.1">
    <property type="nucleotide sequence ID" value="NC_076210.1"/>
</dbReference>
<feature type="region of interest" description="Disordered" evidence="1">
    <location>
        <begin position="146"/>
        <end position="174"/>
    </location>
</feature>
<dbReference type="Proteomes" id="UP000676088">
    <property type="component" value="Segment"/>
</dbReference>